<dbReference type="HOGENOM" id="CLU_1261753_0_0_1"/>
<dbReference type="GeneID" id="18758616"/>
<reference evidence="1 2" key="1">
    <citation type="journal article" date="2012" name="BMC Genomics">
        <title>Sequencing the genome of Marssonina brunnea reveals fungus-poplar co-evolution.</title>
        <authorList>
            <person name="Zhu S."/>
            <person name="Cao Y.-Z."/>
            <person name="Jiang C."/>
            <person name="Tan B.-Y."/>
            <person name="Wang Z."/>
            <person name="Feng S."/>
            <person name="Zhang L."/>
            <person name="Su X.-H."/>
            <person name="Brejova B."/>
            <person name="Vinar T."/>
            <person name="Xu M."/>
            <person name="Wang M.-X."/>
            <person name="Zhang S.-G."/>
            <person name="Huang M.-R."/>
            <person name="Wu R."/>
            <person name="Zhou Y."/>
        </authorList>
    </citation>
    <scope>NUCLEOTIDE SEQUENCE [LARGE SCALE GENOMIC DNA]</scope>
    <source>
        <strain evidence="1 2">MB_m1</strain>
    </source>
</reference>
<dbReference type="Proteomes" id="UP000006753">
    <property type="component" value="Unassembled WGS sequence"/>
</dbReference>
<organism evidence="1 2">
    <name type="scientific">Marssonina brunnea f. sp. multigermtubi (strain MB_m1)</name>
    <name type="common">Marssonina leaf spot fungus</name>
    <dbReference type="NCBI Taxonomy" id="1072389"/>
    <lineage>
        <taxon>Eukaryota</taxon>
        <taxon>Fungi</taxon>
        <taxon>Dikarya</taxon>
        <taxon>Ascomycota</taxon>
        <taxon>Pezizomycotina</taxon>
        <taxon>Leotiomycetes</taxon>
        <taxon>Helotiales</taxon>
        <taxon>Drepanopezizaceae</taxon>
        <taxon>Drepanopeziza</taxon>
    </lineage>
</organism>
<dbReference type="EMBL" id="JH921431">
    <property type="protein sequence ID" value="EKD19444.1"/>
    <property type="molecule type" value="Genomic_DNA"/>
</dbReference>
<gene>
    <name evidence="1" type="ORF">MBM_02681</name>
</gene>
<dbReference type="RefSeq" id="XP_007290570.1">
    <property type="nucleotide sequence ID" value="XM_007290508.1"/>
</dbReference>
<dbReference type="KEGG" id="mbe:MBM_02681"/>
<proteinExistence type="predicted"/>
<dbReference type="OrthoDB" id="3564658at2759"/>
<dbReference type="InParanoid" id="K1Y2Q0"/>
<keyword evidence="2" id="KW-1185">Reference proteome</keyword>
<sequence length="219" mass="24396">MSDNDSKGGWVYKGGQQSLTKQEKTVMDRGYPWVSISKVEKGICLGYHKHHSENTHLVLTGEISIYQQYLDGEDPIPKSNRLLHKGGIADMKANVAYGATTTRKSGSTFVEGHKVLSPTTRNRYITRGTIVWDDEVDDHPYPVDEDVRREGNVTEQVFKEVINPMPTATSNNIQRPAGLTRSKTAALAKAGEDVLREQDEDGSIESKLMFLEISESAEK</sequence>
<accession>K1Y2Q0</accession>
<dbReference type="AlphaFoldDB" id="K1Y2Q0"/>
<evidence type="ECO:0000313" key="1">
    <source>
        <dbReference type="EMBL" id="EKD19444.1"/>
    </source>
</evidence>
<protein>
    <submittedName>
        <fullName evidence="1">Uncharacterized protein</fullName>
    </submittedName>
</protein>
<evidence type="ECO:0000313" key="2">
    <source>
        <dbReference type="Proteomes" id="UP000006753"/>
    </source>
</evidence>
<name>K1Y2Q0_MARBU</name>